<organism evidence="2">
    <name type="scientific">marine metagenome</name>
    <dbReference type="NCBI Taxonomy" id="408172"/>
    <lineage>
        <taxon>unclassified sequences</taxon>
        <taxon>metagenomes</taxon>
        <taxon>ecological metagenomes</taxon>
    </lineage>
</organism>
<dbReference type="GO" id="GO:0005829">
    <property type="term" value="C:cytosol"/>
    <property type="evidence" value="ECO:0007669"/>
    <property type="project" value="TreeGrafter"/>
</dbReference>
<sequence length="226" mass="24694">MSKVIGCDVGGTFTDLIMLDEAAGEVSISKVPSTPNNQAVGVMEALTVAGADCSELSLLIHGTTTTTNALLEKKIARCGLITTRGFRDVLELGRRTRPNPYGLIGSFEPLVSREYRLEVDERVDANGRVVTPLDEEGVRQAALHLADQGCESLIIHFLHAYANDSHERRAAEIAAENWPNDYITVGSAIIAEFREYERGVAAAVNAAIRPVLARYMDRLRDELRAK</sequence>
<dbReference type="InterPro" id="IPR045079">
    <property type="entry name" value="Oxoprolinase-like"/>
</dbReference>
<feature type="domain" description="Hydantoinase/oxoprolinase N-terminal" evidence="1">
    <location>
        <begin position="5"/>
        <end position="176"/>
    </location>
</feature>
<evidence type="ECO:0000259" key="1">
    <source>
        <dbReference type="Pfam" id="PF05378"/>
    </source>
</evidence>
<dbReference type="EMBL" id="UINC01205972">
    <property type="protein sequence ID" value="SVE27389.1"/>
    <property type="molecule type" value="Genomic_DNA"/>
</dbReference>
<accession>A0A383C5R6</accession>
<dbReference type="InterPro" id="IPR008040">
    <property type="entry name" value="Hydant_A_N"/>
</dbReference>
<dbReference type="GO" id="GO:0017168">
    <property type="term" value="F:5-oxoprolinase (ATP-hydrolyzing) activity"/>
    <property type="evidence" value="ECO:0007669"/>
    <property type="project" value="TreeGrafter"/>
</dbReference>
<reference evidence="2" key="1">
    <citation type="submission" date="2018-05" db="EMBL/GenBank/DDBJ databases">
        <authorList>
            <person name="Lanie J.A."/>
            <person name="Ng W.-L."/>
            <person name="Kazmierczak K.M."/>
            <person name="Andrzejewski T.M."/>
            <person name="Davidsen T.M."/>
            <person name="Wayne K.J."/>
            <person name="Tettelin H."/>
            <person name="Glass J.I."/>
            <person name="Rusch D."/>
            <person name="Podicherti R."/>
            <person name="Tsui H.-C.T."/>
            <person name="Winkler M.E."/>
        </authorList>
    </citation>
    <scope>NUCLEOTIDE SEQUENCE</scope>
</reference>
<dbReference type="Pfam" id="PF05378">
    <property type="entry name" value="Hydant_A_N"/>
    <property type="match status" value="1"/>
</dbReference>
<protein>
    <recommendedName>
        <fullName evidence="1">Hydantoinase/oxoprolinase N-terminal domain-containing protein</fullName>
    </recommendedName>
</protein>
<proteinExistence type="predicted"/>
<evidence type="ECO:0000313" key="2">
    <source>
        <dbReference type="EMBL" id="SVE27389.1"/>
    </source>
</evidence>
<dbReference type="PANTHER" id="PTHR11365">
    <property type="entry name" value="5-OXOPROLINASE RELATED"/>
    <property type="match status" value="1"/>
</dbReference>
<feature type="non-terminal residue" evidence="2">
    <location>
        <position position="226"/>
    </location>
</feature>
<gene>
    <name evidence="2" type="ORF">METZ01_LOCUS480243</name>
</gene>
<dbReference type="PANTHER" id="PTHR11365:SF23">
    <property type="entry name" value="HYPOTHETICAL 5-OXOPROLINASE (EUROFUNG)-RELATED"/>
    <property type="match status" value="1"/>
</dbReference>
<name>A0A383C5R6_9ZZZZ</name>
<dbReference type="AlphaFoldDB" id="A0A383C5R6"/>
<dbReference type="GO" id="GO:0006749">
    <property type="term" value="P:glutathione metabolic process"/>
    <property type="evidence" value="ECO:0007669"/>
    <property type="project" value="TreeGrafter"/>
</dbReference>